<dbReference type="SUPFAM" id="SSF50952">
    <property type="entry name" value="Soluble quinoprotein glucose dehydrogenase"/>
    <property type="match status" value="1"/>
</dbReference>
<reference evidence="2" key="1">
    <citation type="submission" date="2020-02" db="EMBL/GenBank/DDBJ databases">
        <authorList>
            <person name="Meier V. D."/>
        </authorList>
    </citation>
    <scope>NUCLEOTIDE SEQUENCE</scope>
    <source>
        <strain evidence="2">AVDCRST_MAG85</strain>
    </source>
</reference>
<feature type="region of interest" description="Disordered" evidence="1">
    <location>
        <begin position="1"/>
        <end position="24"/>
    </location>
</feature>
<proteinExistence type="predicted"/>
<sequence>MATMNPDPVDLHLEPNEASDLAPVPRDAVPAGFDSAYVTVLDEDAVERAIALLGHRGDDLADGWEATRLDLRVTGDDGRTEDAEACAFHGGRLYVAGSHYGSKDGPLQPRRAFFARMAEGDLARAASGEQCELEVVRNAFAVHRAVNDALRESGIELLPLVDEARGALIDATIDRGEDKGKGWSGRVRPDDQPINIEGMEFRPDGTLLLGLRVPVSASGAPLLVELHDVDALFDDPEKPVTCGAVWVVGCGGDPERPLGVRGLHRSETDELHVLVGNLDAEGKDSVLLAGRPSDANAHCEHWSLRLPLTARGGPVEATRVHDFPDFKTVEGIAQTADGHFLYVVDRDHNVHLRFLLGD</sequence>
<evidence type="ECO:0008006" key="3">
    <source>
        <dbReference type="Google" id="ProtNLM"/>
    </source>
</evidence>
<protein>
    <recommendedName>
        <fullName evidence="3">DUF3616 domain-containing protein</fullName>
    </recommendedName>
</protein>
<gene>
    <name evidence="2" type="ORF">AVDCRST_MAG85-2343</name>
</gene>
<name>A0A6J4T1W4_9ACTN</name>
<evidence type="ECO:0000256" key="1">
    <source>
        <dbReference type="SAM" id="MobiDB-lite"/>
    </source>
</evidence>
<dbReference type="InterPro" id="IPR011041">
    <property type="entry name" value="Quinoprot_gluc/sorb_DH_b-prop"/>
</dbReference>
<dbReference type="AlphaFoldDB" id="A0A6J4T1W4"/>
<dbReference type="SUPFAM" id="SSF50956">
    <property type="entry name" value="Thermostable phytase (3-phytase)"/>
    <property type="match status" value="1"/>
</dbReference>
<organism evidence="2">
    <name type="scientific">uncultured Solirubrobacteraceae bacterium</name>
    <dbReference type="NCBI Taxonomy" id="1162706"/>
    <lineage>
        <taxon>Bacteria</taxon>
        <taxon>Bacillati</taxon>
        <taxon>Actinomycetota</taxon>
        <taxon>Thermoleophilia</taxon>
        <taxon>Solirubrobacterales</taxon>
        <taxon>Solirubrobacteraceae</taxon>
        <taxon>environmental samples</taxon>
    </lineage>
</organism>
<accession>A0A6J4T1W4</accession>
<evidence type="ECO:0000313" key="2">
    <source>
        <dbReference type="EMBL" id="CAA9511041.1"/>
    </source>
</evidence>
<dbReference type="EMBL" id="CADCVT010000256">
    <property type="protein sequence ID" value="CAA9511041.1"/>
    <property type="molecule type" value="Genomic_DNA"/>
</dbReference>